<gene>
    <name evidence="2" type="ORF">SD37_11875</name>
</gene>
<keyword evidence="3" id="KW-1185">Reference proteome</keyword>
<feature type="region of interest" description="Disordered" evidence="1">
    <location>
        <begin position="1"/>
        <end position="28"/>
    </location>
</feature>
<dbReference type="RefSeq" id="WP_044854083.1">
    <property type="nucleotide sequence ID" value="NZ_CP016174.1"/>
</dbReference>
<protein>
    <submittedName>
        <fullName evidence="2">Uncharacterized protein</fullName>
    </submittedName>
</protein>
<evidence type="ECO:0000313" key="2">
    <source>
        <dbReference type="EMBL" id="ANN16277.1"/>
    </source>
</evidence>
<reference evidence="2 3" key="1">
    <citation type="journal article" date="2015" name="Genome Announc.">
        <title>Draft Genome Sequence of Norvancomycin-Producing Strain Amycolatopsis orientalis CPCC200066.</title>
        <authorList>
            <person name="Lei X."/>
            <person name="Yuan F."/>
            <person name="Shi Y."/>
            <person name="Li X."/>
            <person name="Wang L."/>
            <person name="Hong B."/>
        </authorList>
    </citation>
    <scope>NUCLEOTIDE SEQUENCE [LARGE SCALE GENOMIC DNA]</scope>
    <source>
        <strain evidence="2 3">B-37</strain>
    </source>
</reference>
<dbReference type="EMBL" id="CP016174">
    <property type="protein sequence ID" value="ANN16277.1"/>
    <property type="molecule type" value="Genomic_DNA"/>
</dbReference>
<dbReference type="AlphaFoldDB" id="A0A193BVM7"/>
<feature type="compositionally biased region" description="Low complexity" evidence="1">
    <location>
        <begin position="1"/>
        <end position="21"/>
    </location>
</feature>
<dbReference type="Proteomes" id="UP000093695">
    <property type="component" value="Chromosome"/>
</dbReference>
<evidence type="ECO:0000313" key="3">
    <source>
        <dbReference type="Proteomes" id="UP000093695"/>
    </source>
</evidence>
<proteinExistence type="predicted"/>
<name>A0A193BVM7_AMYOR</name>
<sequence length="156" mass="17336">MTQITAPAKPATRPRTAYRTPHTARRVQAARYPGDPERWRVSWLPDQLVTAADARLALGLAELLFDGPPPLGTGRRHRIEVLASGLDLTVDQAADLVARPPHVLDRRFHTMSTACWCRPRLSFDRTVHIDPVGEPVFAATDQDPIDADGHALEDHR</sequence>
<accession>A0A193BVM7</accession>
<organism evidence="2 3">
    <name type="scientific">Amycolatopsis orientalis</name>
    <name type="common">Nocardia orientalis</name>
    <dbReference type="NCBI Taxonomy" id="31958"/>
    <lineage>
        <taxon>Bacteria</taxon>
        <taxon>Bacillati</taxon>
        <taxon>Actinomycetota</taxon>
        <taxon>Actinomycetes</taxon>
        <taxon>Pseudonocardiales</taxon>
        <taxon>Pseudonocardiaceae</taxon>
        <taxon>Amycolatopsis</taxon>
    </lineage>
</organism>
<dbReference type="KEGG" id="aori:SD37_11875"/>
<evidence type="ECO:0000256" key="1">
    <source>
        <dbReference type="SAM" id="MobiDB-lite"/>
    </source>
</evidence>